<keyword evidence="4" id="KW-0328">Glycosyltransferase</keyword>
<keyword evidence="9 10" id="KW-0472">Membrane</keyword>
<feature type="transmembrane region" description="Helical" evidence="10">
    <location>
        <begin position="69"/>
        <end position="87"/>
    </location>
</feature>
<evidence type="ECO:0000256" key="6">
    <source>
        <dbReference type="ARBA" id="ARBA00022692"/>
    </source>
</evidence>
<feature type="transmembrane region" description="Helical" evidence="10">
    <location>
        <begin position="12"/>
        <end position="33"/>
    </location>
</feature>
<dbReference type="PANTHER" id="PTHR12468:SF2">
    <property type="entry name" value="GPI MANNOSYLTRANSFERASE 2"/>
    <property type="match status" value="1"/>
</dbReference>
<dbReference type="Pfam" id="PF04188">
    <property type="entry name" value="Mannosyl_trans2"/>
    <property type="match status" value="1"/>
</dbReference>
<feature type="transmembrane region" description="Helical" evidence="10">
    <location>
        <begin position="178"/>
        <end position="209"/>
    </location>
</feature>
<dbReference type="InterPro" id="IPR007315">
    <property type="entry name" value="PIG-V/Gpi18"/>
</dbReference>
<keyword evidence="3" id="KW-0337">GPI-anchor biosynthesis</keyword>
<feature type="transmembrane region" description="Helical" evidence="10">
    <location>
        <begin position="385"/>
        <end position="408"/>
    </location>
</feature>
<evidence type="ECO:0008006" key="12">
    <source>
        <dbReference type="Google" id="ProtNLM"/>
    </source>
</evidence>
<organism evidence="11">
    <name type="scientific">Thermogemmatispora argillosa</name>
    <dbReference type="NCBI Taxonomy" id="2045280"/>
    <lineage>
        <taxon>Bacteria</taxon>
        <taxon>Bacillati</taxon>
        <taxon>Chloroflexota</taxon>
        <taxon>Ktedonobacteria</taxon>
        <taxon>Thermogemmatisporales</taxon>
        <taxon>Thermogemmatisporaceae</taxon>
        <taxon>Thermogemmatispora</taxon>
    </lineage>
</organism>
<dbReference type="AlphaFoldDB" id="A0A455STW8"/>
<feature type="transmembrane region" description="Helical" evidence="10">
    <location>
        <begin position="282"/>
        <end position="303"/>
    </location>
</feature>
<dbReference type="UniPathway" id="UPA00196"/>
<evidence type="ECO:0000256" key="8">
    <source>
        <dbReference type="ARBA" id="ARBA00022989"/>
    </source>
</evidence>
<evidence type="ECO:0000256" key="3">
    <source>
        <dbReference type="ARBA" id="ARBA00022502"/>
    </source>
</evidence>
<accession>A0A455STW8</accession>
<feature type="transmembrane region" description="Helical" evidence="10">
    <location>
        <begin position="107"/>
        <end position="125"/>
    </location>
</feature>
<evidence type="ECO:0000256" key="1">
    <source>
        <dbReference type="ARBA" id="ARBA00004477"/>
    </source>
</evidence>
<keyword evidence="5" id="KW-0808">Transferase</keyword>
<evidence type="ECO:0000256" key="7">
    <source>
        <dbReference type="ARBA" id="ARBA00022824"/>
    </source>
</evidence>
<dbReference type="GO" id="GO:0000009">
    <property type="term" value="F:alpha-1,6-mannosyltransferase activity"/>
    <property type="evidence" value="ECO:0007669"/>
    <property type="project" value="InterPro"/>
</dbReference>
<feature type="transmembrane region" description="Helical" evidence="10">
    <location>
        <begin position="333"/>
        <end position="350"/>
    </location>
</feature>
<name>A0A455STW8_9CHLR</name>
<dbReference type="EMBL" id="AP019377">
    <property type="protein sequence ID" value="BBH91827.1"/>
    <property type="molecule type" value="Genomic_DNA"/>
</dbReference>
<feature type="transmembrane region" description="Helical" evidence="10">
    <location>
        <begin position="240"/>
        <end position="262"/>
    </location>
</feature>
<evidence type="ECO:0000256" key="9">
    <source>
        <dbReference type="ARBA" id="ARBA00023136"/>
    </source>
</evidence>
<keyword evidence="6 10" id="KW-0812">Transmembrane</keyword>
<sequence length="409" mass="46009">MGTLRSAWKEAAWVFGLSRLFLLLITYVGGVLLRPKNMASIPCVQSGLRFCLLGWYRWDAEAFGRIAHVGYRSLADVAFFPLWPWLIRLGAAALGNHFPLSFLLSELLLSNLFFFGALVLLYILARESLDCDPAQARKVLWYLAFYAYAIFFFAGYSESLFLFLTLALFWLLQGTALWRWWLAGLLGCAAALTRSTAIVLVIPFLCFYVERFWRAPLPAAAAGGAAPGQARPWRLWLRRWLAALPALLIPAGVAAYMLYLGWRFGDPFVYSRMERTVWGRQFALPWMAFGPALGAVLGGPLHTEMAARNLMDLLFTLLPLGVLAAGWRQLPAAYRFFSLAVVLFALSFPLTSGETLASQPRYLMVAFPLFLIMARWSKRFPGLDLVYGGFCAPLFAFNALLFTLHYWVA</sequence>
<feature type="transmembrane region" description="Helical" evidence="10">
    <location>
        <begin position="145"/>
        <end position="172"/>
    </location>
</feature>
<comment type="pathway">
    <text evidence="2">Glycolipid biosynthesis; glycosylphosphatidylinositol-anchor biosynthesis.</text>
</comment>
<keyword evidence="8 10" id="KW-1133">Transmembrane helix</keyword>
<dbReference type="PANTHER" id="PTHR12468">
    <property type="entry name" value="GPI MANNOSYLTRANSFERASE 2"/>
    <property type="match status" value="1"/>
</dbReference>
<evidence type="ECO:0000256" key="10">
    <source>
        <dbReference type="SAM" id="Phobius"/>
    </source>
</evidence>
<comment type="subcellular location">
    <subcellularLocation>
        <location evidence="1">Endoplasmic reticulum membrane</location>
        <topology evidence="1">Multi-pass membrane protein</topology>
    </subcellularLocation>
</comment>
<evidence type="ECO:0000256" key="4">
    <source>
        <dbReference type="ARBA" id="ARBA00022676"/>
    </source>
</evidence>
<keyword evidence="7" id="KW-0256">Endoplasmic reticulum</keyword>
<dbReference type="GO" id="GO:0004376">
    <property type="term" value="F:GPI mannosyltransferase activity"/>
    <property type="evidence" value="ECO:0007669"/>
    <property type="project" value="InterPro"/>
</dbReference>
<protein>
    <recommendedName>
        <fullName evidence="12">Glycosyltransferase RgtA/B/C/D-like domain-containing protein</fullName>
    </recommendedName>
</protein>
<dbReference type="GO" id="GO:0006506">
    <property type="term" value="P:GPI anchor biosynthetic process"/>
    <property type="evidence" value="ECO:0007669"/>
    <property type="project" value="UniProtKB-UniPathway"/>
</dbReference>
<evidence type="ECO:0000256" key="2">
    <source>
        <dbReference type="ARBA" id="ARBA00004687"/>
    </source>
</evidence>
<gene>
    <name evidence="11" type="ORF">KTA_00260</name>
</gene>
<evidence type="ECO:0000313" key="11">
    <source>
        <dbReference type="EMBL" id="BBH91827.1"/>
    </source>
</evidence>
<dbReference type="GO" id="GO:0031501">
    <property type="term" value="C:mannosyltransferase complex"/>
    <property type="evidence" value="ECO:0007669"/>
    <property type="project" value="TreeGrafter"/>
</dbReference>
<proteinExistence type="predicted"/>
<evidence type="ECO:0000256" key="5">
    <source>
        <dbReference type="ARBA" id="ARBA00022679"/>
    </source>
</evidence>
<reference evidence="11" key="1">
    <citation type="submission" date="2018-12" db="EMBL/GenBank/DDBJ databases">
        <title>Novel natural products biosynthetic potential of the class Ktedonobacteria.</title>
        <authorList>
            <person name="Zheng Y."/>
            <person name="Saitou A."/>
            <person name="Wang C.M."/>
            <person name="Toyoda A."/>
            <person name="Minakuchi Y."/>
            <person name="Sekiguchi Y."/>
            <person name="Ueda K."/>
            <person name="Takano H."/>
            <person name="Sakai Y."/>
            <person name="Yokota A."/>
            <person name="Yabe S."/>
        </authorList>
    </citation>
    <scope>NUCLEOTIDE SEQUENCE</scope>
    <source>
        <strain evidence="11">A3-2</strain>
    </source>
</reference>
<dbReference type="GO" id="GO:0016020">
    <property type="term" value="C:membrane"/>
    <property type="evidence" value="ECO:0007669"/>
    <property type="project" value="GOC"/>
</dbReference>